<name>A0AAQ3M785_9PEZI</name>
<dbReference type="AlphaFoldDB" id="A0AAQ3M785"/>
<organism evidence="3 4">
    <name type="scientific">Acrodontium crateriforme</name>
    <dbReference type="NCBI Taxonomy" id="150365"/>
    <lineage>
        <taxon>Eukaryota</taxon>
        <taxon>Fungi</taxon>
        <taxon>Dikarya</taxon>
        <taxon>Ascomycota</taxon>
        <taxon>Pezizomycotina</taxon>
        <taxon>Dothideomycetes</taxon>
        <taxon>Dothideomycetidae</taxon>
        <taxon>Mycosphaerellales</taxon>
        <taxon>Teratosphaeriaceae</taxon>
        <taxon>Acrodontium</taxon>
    </lineage>
</organism>
<feature type="region of interest" description="Disordered" evidence="1">
    <location>
        <begin position="50"/>
        <end position="109"/>
    </location>
</feature>
<evidence type="ECO:0000259" key="2">
    <source>
        <dbReference type="PROSITE" id="PS50304"/>
    </source>
</evidence>
<keyword evidence="4" id="KW-1185">Reference proteome</keyword>
<feature type="region of interest" description="Disordered" evidence="1">
    <location>
        <begin position="153"/>
        <end position="304"/>
    </location>
</feature>
<feature type="compositionally biased region" description="Basic and acidic residues" evidence="1">
    <location>
        <begin position="284"/>
        <end position="304"/>
    </location>
</feature>
<gene>
    <name evidence="3" type="ORF">R9X50_00549900</name>
</gene>
<dbReference type="SMART" id="SM00333">
    <property type="entry name" value="TUDOR"/>
    <property type="match status" value="1"/>
</dbReference>
<dbReference type="SUPFAM" id="SSF63748">
    <property type="entry name" value="Tudor/PWWP/MBT"/>
    <property type="match status" value="1"/>
</dbReference>
<evidence type="ECO:0000313" key="4">
    <source>
        <dbReference type="Proteomes" id="UP001303373"/>
    </source>
</evidence>
<dbReference type="PROSITE" id="PS50304">
    <property type="entry name" value="TUDOR"/>
    <property type="match status" value="1"/>
</dbReference>
<sequence length="304" mass="33377">MSILDKLVNELAAYQDDIATCDEMLAMEPTDEDALTTKAAIEEQIAELNMRITAERRKQAANAPPPPPLSNDTPPPPPKFDMTKHPKFQGNAASTPPPPPLDDAQPATFEVRDQVMAKYSADKQWYQATIVTKTGSSTDPVYTVNFKGYGDIETKRKYEIRPMENKKRKADGTPVTSTTPQAPASPRPNTKSASTISAPPLVDPTLVQKREPSKVSDGPTRLAPEPKRLKGNKALDKQKGTWKDWQANGPKKSAYAMPKRKESQFRTPDAPGAKVGFVGSGKPMSKDQARSKWAYDAKNNADDE</sequence>
<dbReference type="Proteomes" id="UP001303373">
    <property type="component" value="Chromosome 8"/>
</dbReference>
<dbReference type="EMBL" id="CP138587">
    <property type="protein sequence ID" value="WPH02634.1"/>
    <property type="molecule type" value="Genomic_DNA"/>
</dbReference>
<protein>
    <recommendedName>
        <fullName evidence="2">Tudor domain-containing protein</fullName>
    </recommendedName>
</protein>
<proteinExistence type="predicted"/>
<dbReference type="InterPro" id="IPR002999">
    <property type="entry name" value="Tudor"/>
</dbReference>
<dbReference type="Gene3D" id="2.30.30.140">
    <property type="match status" value="1"/>
</dbReference>
<reference evidence="3 4" key="1">
    <citation type="submission" date="2023-11" db="EMBL/GenBank/DDBJ databases">
        <title>An acidophilic fungus is an integral part of prey digestion in a carnivorous sundew plant.</title>
        <authorList>
            <person name="Tsai I.J."/>
        </authorList>
    </citation>
    <scope>NUCLEOTIDE SEQUENCE [LARGE SCALE GENOMIC DNA]</scope>
    <source>
        <strain evidence="3">169a</strain>
    </source>
</reference>
<accession>A0AAQ3M785</accession>
<evidence type="ECO:0000256" key="1">
    <source>
        <dbReference type="SAM" id="MobiDB-lite"/>
    </source>
</evidence>
<feature type="compositionally biased region" description="Basic and acidic residues" evidence="1">
    <location>
        <begin position="224"/>
        <end position="242"/>
    </location>
</feature>
<feature type="compositionally biased region" description="Pro residues" evidence="1">
    <location>
        <begin position="63"/>
        <end position="79"/>
    </location>
</feature>
<feature type="compositionally biased region" description="Polar residues" evidence="1">
    <location>
        <begin position="174"/>
        <end position="197"/>
    </location>
</feature>
<feature type="compositionally biased region" description="Basic and acidic residues" evidence="1">
    <location>
        <begin position="153"/>
        <end position="165"/>
    </location>
</feature>
<feature type="domain" description="Tudor" evidence="2">
    <location>
        <begin position="108"/>
        <end position="170"/>
    </location>
</feature>
<evidence type="ECO:0000313" key="3">
    <source>
        <dbReference type="EMBL" id="WPH02634.1"/>
    </source>
</evidence>